<evidence type="ECO:0000313" key="2">
    <source>
        <dbReference type="Proteomes" id="UP000828048"/>
    </source>
</evidence>
<dbReference type="Proteomes" id="UP000828048">
    <property type="component" value="Chromosome 3"/>
</dbReference>
<reference evidence="1 2" key="1">
    <citation type="journal article" date="2021" name="Hortic Res">
        <title>High-quality reference genome and annotation aids understanding of berry development for evergreen blueberry (Vaccinium darrowii).</title>
        <authorList>
            <person name="Yu J."/>
            <person name="Hulse-Kemp A.M."/>
            <person name="Babiker E."/>
            <person name="Staton M."/>
        </authorList>
    </citation>
    <scope>NUCLEOTIDE SEQUENCE [LARGE SCALE GENOMIC DNA]</scope>
    <source>
        <strain evidence="2">cv. NJ 8807/NJ 8810</strain>
        <tissue evidence="1">Young leaf</tissue>
    </source>
</reference>
<comment type="caution">
    <text evidence="1">The sequence shown here is derived from an EMBL/GenBank/DDBJ whole genome shotgun (WGS) entry which is preliminary data.</text>
</comment>
<name>A0ACB7YTP1_9ERIC</name>
<dbReference type="EMBL" id="CM037153">
    <property type="protein sequence ID" value="KAH7856833.1"/>
    <property type="molecule type" value="Genomic_DNA"/>
</dbReference>
<gene>
    <name evidence="1" type="ORF">Vadar_005984</name>
</gene>
<accession>A0ACB7YTP1</accession>
<protein>
    <submittedName>
        <fullName evidence="1">Uncharacterized protein</fullName>
    </submittedName>
</protein>
<evidence type="ECO:0000313" key="1">
    <source>
        <dbReference type="EMBL" id="KAH7856833.1"/>
    </source>
</evidence>
<proteinExistence type="predicted"/>
<organism evidence="1 2">
    <name type="scientific">Vaccinium darrowii</name>
    <dbReference type="NCBI Taxonomy" id="229202"/>
    <lineage>
        <taxon>Eukaryota</taxon>
        <taxon>Viridiplantae</taxon>
        <taxon>Streptophyta</taxon>
        <taxon>Embryophyta</taxon>
        <taxon>Tracheophyta</taxon>
        <taxon>Spermatophyta</taxon>
        <taxon>Magnoliopsida</taxon>
        <taxon>eudicotyledons</taxon>
        <taxon>Gunneridae</taxon>
        <taxon>Pentapetalae</taxon>
        <taxon>asterids</taxon>
        <taxon>Ericales</taxon>
        <taxon>Ericaceae</taxon>
        <taxon>Vaccinioideae</taxon>
        <taxon>Vaccinieae</taxon>
        <taxon>Vaccinium</taxon>
    </lineage>
</organism>
<sequence>MGNVLPHNFFFFFFFFCFFFFTLLNPTSSHAKKPTELVKSICKNTTIYAFCVDALYSDPRTPTADAYVLAFISFDLAYLNATNTRAYIQTLLSRHGSRPDSKLLKRCDRFYGEAVQALALALNDLDSESYSELASYAADSARKARDCQAGFRGRDTDHSPLTRMNRDLRGLAKICIVISNIFTVSL</sequence>
<keyword evidence="2" id="KW-1185">Reference proteome</keyword>